<dbReference type="EMBL" id="QRTC01000075">
    <property type="protein sequence ID" value="RGQ34997.1"/>
    <property type="molecule type" value="Genomic_DNA"/>
</dbReference>
<feature type="non-terminal residue" evidence="1">
    <location>
        <position position="69"/>
    </location>
</feature>
<reference evidence="1 2" key="1">
    <citation type="submission" date="2018-08" db="EMBL/GenBank/DDBJ databases">
        <title>A genome reference for cultivated species of the human gut microbiota.</title>
        <authorList>
            <person name="Zou Y."/>
            <person name="Xue W."/>
            <person name="Luo G."/>
        </authorList>
    </citation>
    <scope>NUCLEOTIDE SEQUENCE [LARGE SCALE GENOMIC DNA]</scope>
    <source>
        <strain evidence="1 2">AF28-26</strain>
    </source>
</reference>
<gene>
    <name evidence="1" type="ORF">DWY99_13180</name>
</gene>
<dbReference type="AlphaFoldDB" id="A0A412AUE6"/>
<dbReference type="Proteomes" id="UP000284751">
    <property type="component" value="Unassembled WGS sequence"/>
</dbReference>
<comment type="caution">
    <text evidence="1">The sequence shown here is derived from an EMBL/GenBank/DDBJ whole genome shotgun (WGS) entry which is preliminary data.</text>
</comment>
<dbReference type="Gene3D" id="2.180.10.10">
    <property type="entry name" value="RHS repeat-associated core"/>
    <property type="match status" value="1"/>
</dbReference>
<organism evidence="1 2">
    <name type="scientific">[Clostridium] leptum</name>
    <dbReference type="NCBI Taxonomy" id="1535"/>
    <lineage>
        <taxon>Bacteria</taxon>
        <taxon>Bacillati</taxon>
        <taxon>Bacillota</taxon>
        <taxon>Clostridia</taxon>
        <taxon>Eubacteriales</taxon>
        <taxon>Oscillospiraceae</taxon>
        <taxon>Oscillospiraceae incertae sedis</taxon>
    </lineage>
</organism>
<protein>
    <submittedName>
        <fullName evidence="1">RHS repeat-associated core domain-containing protein</fullName>
    </submittedName>
</protein>
<evidence type="ECO:0000313" key="1">
    <source>
        <dbReference type="EMBL" id="RGQ34997.1"/>
    </source>
</evidence>
<proteinExistence type="predicted"/>
<sequence length="69" mass="7827">MNGTLLGQTRGSDKIIFLYDEKGNKYGFDYNGTKYYYIFNVQGDVIGILNQSGAQIVSYQYDPWGKVLS</sequence>
<name>A0A412AUE6_9FIRM</name>
<evidence type="ECO:0000313" key="2">
    <source>
        <dbReference type="Proteomes" id="UP000284751"/>
    </source>
</evidence>
<accession>A0A412AUE6</accession>